<dbReference type="InterPro" id="IPR036291">
    <property type="entry name" value="NAD(P)-bd_dom_sf"/>
</dbReference>
<dbReference type="InterPro" id="IPR013118">
    <property type="entry name" value="Mannitol_DH_C"/>
</dbReference>
<evidence type="ECO:0000259" key="3">
    <source>
        <dbReference type="Pfam" id="PF01232"/>
    </source>
</evidence>
<dbReference type="OrthoDB" id="271711at2"/>
<dbReference type="SUPFAM" id="SSF48179">
    <property type="entry name" value="6-phosphogluconate dehydrogenase C-terminal domain-like"/>
    <property type="match status" value="1"/>
</dbReference>
<dbReference type="Gene3D" id="3.40.50.720">
    <property type="entry name" value="NAD(P)-binding Rossmann-like Domain"/>
    <property type="match status" value="1"/>
</dbReference>
<dbReference type="EMBL" id="CP061336">
    <property type="protein sequence ID" value="QNU67359.1"/>
    <property type="molecule type" value="Genomic_DNA"/>
</dbReference>
<dbReference type="Pfam" id="PF01232">
    <property type="entry name" value="Mannitol_dh"/>
    <property type="match status" value="1"/>
</dbReference>
<accession>A0A4U7JF15</accession>
<keyword evidence="6" id="KW-1185">Reference proteome</keyword>
<sequence>MKLNKNDIRSLELWGNTGIKMPKFDYQQMVSKTIESPTWVHFGAGNIFRGFIAALQHKLLDFGKAETGIIAVETFDFEIIDRIYKPHDNLSILVHMNSDGSLENKVVASISESLVGDASREQDWKRLKEIFCKPSLQMVSFTITEKGYSLTGTSGEYLPDVKHDIENGFTASKNLISKICSLLYERFLCGELPIAMVSMDNCSHNGEILQNAILNIAKCWVEKGFVDNKFLDYLNNTSKVSFPWSMIDKITPRPSDAVRNKLLELGLEEIEIVKTSKNTFISQFVNAEKPQYLVIEDNFPNGRMKLEEAGVMFTDRNTVERVERMKVTTCLNPLHTALAIFGNLLGYKLIADEMKNPLLKKLIEKIGYDEGMPVVVNPGILEPVTFIKEVIEERLPNPYIPDTPQRIACDTSQKIPVRFGETLKTYISHPTLDVKSLTYIPLTIAAWCRYLMGIDDNGDLMELSPDPMLDELKEHVKGIELGNAESVGNKLRPILSNDRIFGCNLYDIGIGVKVENYFREMIAEKNAVKAVLEKYLG</sequence>
<dbReference type="PANTHER" id="PTHR43362">
    <property type="entry name" value="MANNITOL DEHYDROGENASE DSF1-RELATED"/>
    <property type="match status" value="1"/>
</dbReference>
<evidence type="ECO:0000313" key="5">
    <source>
        <dbReference type="EMBL" id="QNU67359.1"/>
    </source>
</evidence>
<dbReference type="GO" id="GO:0008926">
    <property type="term" value="F:mannitol-1-phosphate 5-dehydrogenase activity"/>
    <property type="evidence" value="ECO:0007669"/>
    <property type="project" value="UniProtKB-EC"/>
</dbReference>
<name>A0A4U7JF15_9FIRM</name>
<dbReference type="Pfam" id="PF08125">
    <property type="entry name" value="Mannitol_dh_C"/>
    <property type="match status" value="1"/>
</dbReference>
<dbReference type="KEGG" id="rher:EHE19_002120"/>
<dbReference type="AlphaFoldDB" id="A0A4U7JF15"/>
<evidence type="ECO:0000259" key="4">
    <source>
        <dbReference type="Pfam" id="PF08125"/>
    </source>
</evidence>
<dbReference type="Gene3D" id="1.10.1040.10">
    <property type="entry name" value="N-(1-d-carboxylethyl)-l-norvaline Dehydrogenase, domain 2"/>
    <property type="match status" value="1"/>
</dbReference>
<feature type="domain" description="Mannitol dehydrogenase N-terminal" evidence="3">
    <location>
        <begin position="40"/>
        <end position="307"/>
    </location>
</feature>
<dbReference type="InterPro" id="IPR008927">
    <property type="entry name" value="6-PGluconate_DH-like_C_sf"/>
</dbReference>
<evidence type="ECO:0000256" key="1">
    <source>
        <dbReference type="ARBA" id="ARBA00023002"/>
    </source>
</evidence>
<organism evidence="5 6">
    <name type="scientific">Ruminiclostridium herbifermentans</name>
    <dbReference type="NCBI Taxonomy" id="2488810"/>
    <lineage>
        <taxon>Bacteria</taxon>
        <taxon>Bacillati</taxon>
        <taxon>Bacillota</taxon>
        <taxon>Clostridia</taxon>
        <taxon>Eubacteriales</taxon>
        <taxon>Oscillospiraceae</taxon>
        <taxon>Ruminiclostridium</taxon>
    </lineage>
</organism>
<comment type="catalytic activity">
    <reaction evidence="2">
        <text>D-mannitol 1-phosphate + NAD(+) = beta-D-fructose 6-phosphate + NADH + H(+)</text>
        <dbReference type="Rhea" id="RHEA:19661"/>
        <dbReference type="ChEBI" id="CHEBI:15378"/>
        <dbReference type="ChEBI" id="CHEBI:57540"/>
        <dbReference type="ChEBI" id="CHEBI:57634"/>
        <dbReference type="ChEBI" id="CHEBI:57945"/>
        <dbReference type="ChEBI" id="CHEBI:61381"/>
        <dbReference type="EC" id="1.1.1.17"/>
    </reaction>
</comment>
<gene>
    <name evidence="5" type="ORF">EHE19_002120</name>
</gene>
<evidence type="ECO:0000256" key="2">
    <source>
        <dbReference type="ARBA" id="ARBA00048615"/>
    </source>
</evidence>
<keyword evidence="1" id="KW-0560">Oxidoreductase</keyword>
<dbReference type="SUPFAM" id="SSF51735">
    <property type="entry name" value="NAD(P)-binding Rossmann-fold domains"/>
    <property type="match status" value="1"/>
</dbReference>
<dbReference type="InterPro" id="IPR013131">
    <property type="entry name" value="Mannitol_DH_N"/>
</dbReference>
<dbReference type="InterPro" id="IPR050988">
    <property type="entry name" value="Mannitol_DH/Oxidoreductase"/>
</dbReference>
<dbReference type="Proteomes" id="UP000306409">
    <property type="component" value="Chromosome"/>
</dbReference>
<proteinExistence type="predicted"/>
<protein>
    <submittedName>
        <fullName evidence="5">Mannitol dehydrogenase family protein</fullName>
    </submittedName>
</protein>
<evidence type="ECO:0000313" key="6">
    <source>
        <dbReference type="Proteomes" id="UP000306409"/>
    </source>
</evidence>
<dbReference type="InterPro" id="IPR013328">
    <property type="entry name" value="6PGD_dom2"/>
</dbReference>
<feature type="domain" description="Mannitol dehydrogenase C-terminal" evidence="4">
    <location>
        <begin position="320"/>
        <end position="479"/>
    </location>
</feature>
<dbReference type="PANTHER" id="PTHR43362:SF1">
    <property type="entry name" value="MANNITOL DEHYDROGENASE 2-RELATED"/>
    <property type="match status" value="1"/>
</dbReference>
<reference evidence="5 6" key="1">
    <citation type="submission" date="2020-09" db="EMBL/GenBank/DDBJ databases">
        <title>Characterization and genome sequencing of Ruminiclostridium sp. nov. MA18.</title>
        <authorList>
            <person name="Rettenmaier R."/>
            <person name="Kowollik M.-L."/>
            <person name="Liebl W."/>
            <person name="Zverlov V."/>
        </authorList>
    </citation>
    <scope>NUCLEOTIDE SEQUENCE [LARGE SCALE GENOMIC DNA]</scope>
    <source>
        <strain evidence="5 6">MA18</strain>
    </source>
</reference>
<dbReference type="RefSeq" id="WP_137697704.1">
    <property type="nucleotide sequence ID" value="NZ_CP061336.1"/>
</dbReference>